<dbReference type="RefSeq" id="XP_025408653.1">
    <property type="nucleotide sequence ID" value="XM_025552868.1"/>
</dbReference>
<dbReference type="GO" id="GO:0016020">
    <property type="term" value="C:membrane"/>
    <property type="evidence" value="ECO:0007669"/>
    <property type="project" value="TreeGrafter"/>
</dbReference>
<feature type="domain" description="Peptidase M1 membrane alanine aminopeptidase" evidence="4">
    <location>
        <begin position="354"/>
        <end position="574"/>
    </location>
</feature>
<feature type="transmembrane region" description="Helical" evidence="3">
    <location>
        <begin position="53"/>
        <end position="75"/>
    </location>
</feature>
<dbReference type="GO" id="GO:0043171">
    <property type="term" value="P:peptide catabolic process"/>
    <property type="evidence" value="ECO:0007669"/>
    <property type="project" value="TreeGrafter"/>
</dbReference>
<dbReference type="PANTHER" id="PTHR11533:SF294">
    <property type="entry name" value="THYROTROPIN-RELEASING HORMONE-DEGRADING ECTOENZYME"/>
    <property type="match status" value="1"/>
</dbReference>
<dbReference type="Gene3D" id="1.10.390.10">
    <property type="entry name" value="Neutral Protease Domain 2"/>
    <property type="match status" value="1"/>
</dbReference>
<dbReference type="InterPro" id="IPR050344">
    <property type="entry name" value="Peptidase_M1_aminopeptidases"/>
</dbReference>
<dbReference type="Pfam" id="PF11838">
    <property type="entry name" value="ERAP1_C"/>
    <property type="match status" value="1"/>
</dbReference>
<evidence type="ECO:0000256" key="2">
    <source>
        <dbReference type="SAM" id="MobiDB-lite"/>
    </source>
</evidence>
<comment type="similarity">
    <text evidence="1">Belongs to the peptidase M1 family.</text>
</comment>
<gene>
    <name evidence="8" type="primary">LOC112682322</name>
</gene>
<dbReference type="GO" id="GO:0070006">
    <property type="term" value="F:metalloaminopeptidase activity"/>
    <property type="evidence" value="ECO:0007669"/>
    <property type="project" value="TreeGrafter"/>
</dbReference>
<protein>
    <submittedName>
        <fullName evidence="8">Aminopeptidase N-like isoform X1</fullName>
    </submittedName>
</protein>
<dbReference type="InterPro" id="IPR014782">
    <property type="entry name" value="Peptidase_M1_dom"/>
</dbReference>
<keyword evidence="3" id="KW-1133">Transmembrane helix</keyword>
<keyword evidence="3" id="KW-0472">Membrane</keyword>
<dbReference type="Gene3D" id="2.60.40.1730">
    <property type="entry name" value="tricorn interacting facor f3 domain"/>
    <property type="match status" value="1"/>
</dbReference>
<dbReference type="InterPro" id="IPR027268">
    <property type="entry name" value="Peptidase_M4/M1_CTD_sf"/>
</dbReference>
<dbReference type="PANTHER" id="PTHR11533">
    <property type="entry name" value="PROTEASE M1 ZINC METALLOPROTEASE"/>
    <property type="match status" value="1"/>
</dbReference>
<dbReference type="GO" id="GO:0042277">
    <property type="term" value="F:peptide binding"/>
    <property type="evidence" value="ECO:0007669"/>
    <property type="project" value="TreeGrafter"/>
</dbReference>
<feature type="compositionally biased region" description="Basic and acidic residues" evidence="2">
    <location>
        <begin position="1035"/>
        <end position="1046"/>
    </location>
</feature>
<keyword evidence="7" id="KW-1185">Reference proteome</keyword>
<dbReference type="SUPFAM" id="SSF63737">
    <property type="entry name" value="Leukotriene A4 hydrolase N-terminal domain"/>
    <property type="match status" value="1"/>
</dbReference>
<feature type="compositionally biased region" description="Pro residues" evidence="2">
    <location>
        <begin position="1096"/>
        <end position="1106"/>
    </location>
</feature>
<feature type="region of interest" description="Disordered" evidence="2">
    <location>
        <begin position="1008"/>
        <end position="1140"/>
    </location>
</feature>
<sequence length="1140" mass="128422">MASRRHDPNNAETLRMSTLQARHRGHNIPDGVTTFNEIEYDREGGVFLNRTKLILLIIIVFLLTAFSAFIGRYTAERQFRQYIFRDSLVKKADPGVAEGQIPFLAVEPESYKVLLEPKLYAADGTVPKHDVEYEGRVEVIFRPKADTSVISLHVGRLKIGEDTMLKRRLSMDTPTELVLKDESKYELNTEVDTEQETLTVTVGETLRSGHYYSLFVNFTGTVGRPQDGGLFKVVFDNKEAVKDQWYVATKLAPRKARNLLPCVDNPKHKAIFEMSVVRNKETSVIFNTKVRLTEEYNMGSDLLIDHFEKTGLIRPDSLTLFMTNFKSYPIQTKNSVELSVWSSDHTDSIDIITDVVPKTLDFMTSYLATNFPTKKLDIVVVPSMVMPSTESPGLIVIKDSVLGTAEKLSMVDYQKSVEFIVLPVIRQWLLPQRGLDRGSNEDKWINEALVNFLKIINIDHIKPAWNLGARFSMDTVQPIMFYDSWTNSEPLANYEQHTEIYDYIVPAKGTSILRMLNDAFTEEIFKQTVREFVHTEIYKYKDTISFWTLLDDNARNKSVKLPENSAVLQIVNTWVQNKNYPLVKLQVDGDDLIVKQFRFDYDDPKPTDDWVLPITLTSGVAYRTTVWLEKSPETRVPGYVSASKGSWILANQHQTGYYRVAYEDVLLDRITYEISNGNSFDEFTVAQLIGDIFEGAFAGVNGFSDALGFLEKVIQTAGPYSGYWEAIFSAFNKIEAVLHNTRHYDNLSIFMEMVVEKAYDIFQTSTIDSPDKILGKISTLSFAGRMELKTCVQWAKQQFDEWMKKTDETNPIAPNDRKSVYCTAMQYATKDERRFMLSKYDSSKWTPDRKSIAKSFACSNNERFLQKLLSVAEIKFDDLTDIWQSMLDNPTAGPYAFNYLRNNWETLYEEYSKSDVPLLCKAMHAAIRGLNSLADLEMLASFVDKHFGDGVENRNTALLDVVHFEEEVLRQKITWREKYGGAISGWLEPKSNKNKRLLYRPNRGLDAAAAGGDPGGSGGGAAAAETDGSSGDAKPVSDKGPVKAEGEVSVVGTVGAAAAVGKGEPTADDQKTIEIGKPRPDERSESSTAASVAQNEPPPNEPPPNESPDVGENKPADESANLNETITIERAKEDDVLNKK</sequence>
<dbReference type="InterPro" id="IPR042097">
    <property type="entry name" value="Aminopeptidase_N-like_N_sf"/>
</dbReference>
<dbReference type="GO" id="GO:0005737">
    <property type="term" value="C:cytoplasm"/>
    <property type="evidence" value="ECO:0007669"/>
    <property type="project" value="TreeGrafter"/>
</dbReference>
<evidence type="ECO:0000259" key="5">
    <source>
        <dbReference type="Pfam" id="PF11838"/>
    </source>
</evidence>
<dbReference type="Proteomes" id="UP000694846">
    <property type="component" value="Unplaced"/>
</dbReference>
<accession>A0A8B8FD09</accession>
<feature type="compositionally biased region" description="Basic and acidic residues" evidence="2">
    <location>
        <begin position="1068"/>
        <end position="1085"/>
    </location>
</feature>
<dbReference type="Gene3D" id="2.60.40.1910">
    <property type="match status" value="1"/>
</dbReference>
<dbReference type="OrthoDB" id="6584069at2759"/>
<dbReference type="InterPro" id="IPR045357">
    <property type="entry name" value="Aminopeptidase_N-like_N"/>
</dbReference>
<feature type="compositionally biased region" description="Low complexity" evidence="2">
    <location>
        <begin position="1047"/>
        <end position="1064"/>
    </location>
</feature>
<dbReference type="GO" id="GO:0008270">
    <property type="term" value="F:zinc ion binding"/>
    <property type="evidence" value="ECO:0007669"/>
    <property type="project" value="InterPro"/>
</dbReference>
<feature type="compositionally biased region" description="Basic and acidic residues" evidence="2">
    <location>
        <begin position="1127"/>
        <end position="1140"/>
    </location>
</feature>
<dbReference type="AlphaFoldDB" id="A0A8B8FD09"/>
<organism evidence="7 8">
    <name type="scientific">Sipha flava</name>
    <name type="common">yellow sugarcane aphid</name>
    <dbReference type="NCBI Taxonomy" id="143950"/>
    <lineage>
        <taxon>Eukaryota</taxon>
        <taxon>Metazoa</taxon>
        <taxon>Ecdysozoa</taxon>
        <taxon>Arthropoda</taxon>
        <taxon>Hexapoda</taxon>
        <taxon>Insecta</taxon>
        <taxon>Pterygota</taxon>
        <taxon>Neoptera</taxon>
        <taxon>Paraneoptera</taxon>
        <taxon>Hemiptera</taxon>
        <taxon>Sternorrhyncha</taxon>
        <taxon>Aphidomorpha</taxon>
        <taxon>Aphidoidea</taxon>
        <taxon>Aphididae</taxon>
        <taxon>Sipha</taxon>
    </lineage>
</organism>
<dbReference type="GO" id="GO:0006508">
    <property type="term" value="P:proteolysis"/>
    <property type="evidence" value="ECO:0007669"/>
    <property type="project" value="TreeGrafter"/>
</dbReference>
<feature type="compositionally biased region" description="Gly residues" evidence="2">
    <location>
        <begin position="1012"/>
        <end position="1021"/>
    </location>
</feature>
<dbReference type="GeneID" id="112682322"/>
<dbReference type="Pfam" id="PF01433">
    <property type="entry name" value="Peptidase_M1"/>
    <property type="match status" value="1"/>
</dbReference>
<proteinExistence type="inferred from homology"/>
<evidence type="ECO:0000259" key="6">
    <source>
        <dbReference type="Pfam" id="PF17900"/>
    </source>
</evidence>
<evidence type="ECO:0000256" key="3">
    <source>
        <dbReference type="SAM" id="Phobius"/>
    </source>
</evidence>
<reference evidence="8" key="1">
    <citation type="submission" date="2025-08" db="UniProtKB">
        <authorList>
            <consortium name="RefSeq"/>
        </authorList>
    </citation>
    <scope>IDENTIFICATION</scope>
    <source>
        <tissue evidence="8">Whole body</tissue>
    </source>
</reference>
<dbReference type="InterPro" id="IPR024571">
    <property type="entry name" value="ERAP1-like_C_dom"/>
</dbReference>
<evidence type="ECO:0000313" key="7">
    <source>
        <dbReference type="Proteomes" id="UP000694846"/>
    </source>
</evidence>
<evidence type="ECO:0000313" key="8">
    <source>
        <dbReference type="RefSeq" id="XP_025408653.1"/>
    </source>
</evidence>
<name>A0A8B8FD09_9HEMI</name>
<evidence type="ECO:0000259" key="4">
    <source>
        <dbReference type="Pfam" id="PF01433"/>
    </source>
</evidence>
<feature type="domain" description="Aminopeptidase N-like N-terminal" evidence="6">
    <location>
        <begin position="108"/>
        <end position="310"/>
    </location>
</feature>
<keyword evidence="3" id="KW-0812">Transmembrane</keyword>
<evidence type="ECO:0000256" key="1">
    <source>
        <dbReference type="ARBA" id="ARBA00010136"/>
    </source>
</evidence>
<dbReference type="SUPFAM" id="SSF55486">
    <property type="entry name" value="Metalloproteases ('zincins'), catalytic domain"/>
    <property type="match status" value="1"/>
</dbReference>
<dbReference type="GO" id="GO:0005615">
    <property type="term" value="C:extracellular space"/>
    <property type="evidence" value="ECO:0007669"/>
    <property type="project" value="TreeGrafter"/>
</dbReference>
<feature type="compositionally biased region" description="Low complexity" evidence="2">
    <location>
        <begin position="1022"/>
        <end position="1033"/>
    </location>
</feature>
<dbReference type="Gene3D" id="1.25.50.20">
    <property type="match status" value="1"/>
</dbReference>
<dbReference type="Pfam" id="PF17900">
    <property type="entry name" value="Peptidase_M1_N"/>
    <property type="match status" value="1"/>
</dbReference>
<feature type="domain" description="ERAP1-like C-terminal" evidence="5">
    <location>
        <begin position="647"/>
        <end position="951"/>
    </location>
</feature>